<dbReference type="RefSeq" id="WP_075613586.1">
    <property type="nucleotide sequence ID" value="NZ_JACIED010000005.1"/>
</dbReference>
<feature type="chain" id="PRO_5044564409" evidence="1">
    <location>
        <begin position="31"/>
        <end position="158"/>
    </location>
</feature>
<evidence type="ECO:0000256" key="1">
    <source>
        <dbReference type="SAM" id="SignalP"/>
    </source>
</evidence>
<protein>
    <submittedName>
        <fullName evidence="3">Uncharacterized protein</fullName>
    </submittedName>
</protein>
<dbReference type="OrthoDB" id="8366236at2"/>
<reference evidence="3 4" key="1">
    <citation type="submission" date="2016-09" db="EMBL/GenBank/DDBJ databases">
        <title>Rhizobium oryziradicis sp. nov., isolated from the root of rice.</title>
        <authorList>
            <person name="Zhao J."/>
            <person name="Zhang X."/>
        </authorList>
    </citation>
    <scope>NUCLEOTIDE SEQUENCE [LARGE SCALE GENOMIC DNA]</scope>
    <source>
        <strain evidence="3 4">14971</strain>
    </source>
</reference>
<accession>A0A1Q9A8I1</accession>
<dbReference type="AlphaFoldDB" id="A0A1Q9A8I1"/>
<comment type="caution">
    <text evidence="3">The sequence shown here is derived from an EMBL/GenBank/DDBJ whole genome shotgun (WGS) entry which is preliminary data.</text>
</comment>
<dbReference type="EMBL" id="JACIED010000005">
    <property type="protein sequence ID" value="MBB4009593.1"/>
    <property type="molecule type" value="Genomic_DNA"/>
</dbReference>
<dbReference type="Proteomes" id="UP000544107">
    <property type="component" value="Unassembled WGS sequence"/>
</dbReference>
<sequence length="158" mass="16333">MRISRHHTFSRWLAFGPAAFALAASLAVLAGPAAAASGADVRQKVSSAEAAMLQAIAKHDTALLRRTIGGLGPLIEDALKRKKSGAQVSSCDLAAHSLGFAGTALSEAIAQKGEARKLLMDDARQAAADFNRDMSACDAQVGQKTGNHAGVEKALRAL</sequence>
<reference evidence="2 5" key="2">
    <citation type="submission" date="2020-08" db="EMBL/GenBank/DDBJ databases">
        <title>Genomic Encyclopedia of Type Strains, Phase IV (KMG-IV): sequencing the most valuable type-strain genomes for metagenomic binning, comparative biology and taxonomic classification.</title>
        <authorList>
            <person name="Goeker M."/>
        </authorList>
    </citation>
    <scope>NUCLEOTIDE SEQUENCE [LARGE SCALE GENOMIC DNA]</scope>
    <source>
        <strain evidence="2 5">DSM 100021</strain>
    </source>
</reference>
<dbReference type="Proteomes" id="UP000185598">
    <property type="component" value="Unassembled WGS sequence"/>
</dbReference>
<keyword evidence="4" id="KW-1185">Reference proteome</keyword>
<name>A0A1Q9A8I1_9HYPH</name>
<proteinExistence type="predicted"/>
<organism evidence="3 4">
    <name type="scientific">Allorhizobium taibaishanense</name>
    <dbReference type="NCBI Taxonomy" id="887144"/>
    <lineage>
        <taxon>Bacteria</taxon>
        <taxon>Pseudomonadati</taxon>
        <taxon>Pseudomonadota</taxon>
        <taxon>Alphaproteobacteria</taxon>
        <taxon>Hyphomicrobiales</taxon>
        <taxon>Rhizobiaceae</taxon>
        <taxon>Rhizobium/Agrobacterium group</taxon>
        <taxon>Allorhizobium</taxon>
    </lineage>
</organism>
<dbReference type="STRING" id="887144.BJF91_06490"/>
<gene>
    <name evidence="3" type="ORF">BJF91_06490</name>
    <name evidence="2" type="ORF">GGQ71_003881</name>
</gene>
<dbReference type="EMBL" id="MKIN01000020">
    <property type="protein sequence ID" value="OLP50882.1"/>
    <property type="molecule type" value="Genomic_DNA"/>
</dbReference>
<evidence type="ECO:0000313" key="4">
    <source>
        <dbReference type="Proteomes" id="UP000185598"/>
    </source>
</evidence>
<feature type="signal peptide" evidence="1">
    <location>
        <begin position="1"/>
        <end position="30"/>
    </location>
</feature>
<evidence type="ECO:0000313" key="3">
    <source>
        <dbReference type="EMBL" id="OLP50882.1"/>
    </source>
</evidence>
<evidence type="ECO:0000313" key="5">
    <source>
        <dbReference type="Proteomes" id="UP000544107"/>
    </source>
</evidence>
<keyword evidence="1" id="KW-0732">Signal</keyword>
<evidence type="ECO:0000313" key="2">
    <source>
        <dbReference type="EMBL" id="MBB4009593.1"/>
    </source>
</evidence>